<accession>A0ABQ9YK45</accession>
<protein>
    <submittedName>
        <fullName evidence="1">Uncharacterized protein</fullName>
    </submittedName>
</protein>
<keyword evidence="2" id="KW-1185">Reference proteome</keyword>
<name>A0ABQ9YK45_9EUKA</name>
<dbReference type="EMBL" id="JARBJD010000004">
    <property type="protein sequence ID" value="KAK2964026.1"/>
    <property type="molecule type" value="Genomic_DNA"/>
</dbReference>
<proteinExistence type="predicted"/>
<dbReference type="Proteomes" id="UP001281761">
    <property type="component" value="Unassembled WGS sequence"/>
</dbReference>
<evidence type="ECO:0000313" key="2">
    <source>
        <dbReference type="Proteomes" id="UP001281761"/>
    </source>
</evidence>
<dbReference type="InterPro" id="IPR011050">
    <property type="entry name" value="Pectin_lyase_fold/virulence"/>
</dbReference>
<organism evidence="1 2">
    <name type="scientific">Blattamonas nauphoetae</name>
    <dbReference type="NCBI Taxonomy" id="2049346"/>
    <lineage>
        <taxon>Eukaryota</taxon>
        <taxon>Metamonada</taxon>
        <taxon>Preaxostyla</taxon>
        <taxon>Oxymonadida</taxon>
        <taxon>Blattamonas</taxon>
    </lineage>
</organism>
<sequence length="804" mass="86669">MPAHCPLQLPSLWEIVPLRPDCMTTSYLSACSLLNMSSSCASNCESLPSLKLGSCVSQTLLGCSLSRSSNHQSGTGMLDINMGGSLLCQNSSRIQGAIQYCSPSTTGTYFSLVDSSFTECASTYDSEYSTSGAVFIYIPGPSTITNCFFDKCWAGGRGSALYLMTSPSTITNCAFFECRTNAYGGGLFVRAVPSMEMTFVQFRGCSAKTPASSSDVATANVLTTIMNSTSIRFCDSTSRSPNVYHCDSSSSDGSLIPQVERSAAVVSSSVEIVGTTATVSMSMSEKIKGQMGVLLEGANVPRLVFLTFGTSTTPSTTASADFTLSSTTILPTLTSGKTYTLRSWSFPYGQAGVDGVASELIDTTTASFLLSGYHFREGSYKMKVKTENQDELTLFLESPSFSSLTGQFGMSATDSSKLRYTREYEVKSIVFNSASLRQPSLLSFSIPYPEARLTQIAQVNSTDWVTLSFEGSGFVAESYIITLSGRDEDGLTHETTITRAPTSPTALPVVNMSLYPLDEASLRYGMEYTITSMISSDTFQNVVLDVTSFSTIPEPARITSLRLTGYDALEKTAFFSVEGRAFIANEKYSVNVLSSSSTAFYFGFTASSTTSGEGSAILFSDDPSKVELKYNTAYTVSNVTDKNGVELILHSTFAFSTIDEPGRVMKNGDAVAVNDSNTTTIALVGHNMQIGAFWLELVNVVDETEKPVISASFDSATTGQASASLYPTAELKYGMTYRLVKMTTTMANARPIHVEPSLSFIVTDEQGSKFPQSTDHVTIPFESSFFRMKVVAKLNRDFICEISI</sequence>
<dbReference type="SUPFAM" id="SSF51126">
    <property type="entry name" value="Pectin lyase-like"/>
    <property type="match status" value="1"/>
</dbReference>
<reference evidence="1 2" key="1">
    <citation type="journal article" date="2022" name="bioRxiv">
        <title>Genomics of Preaxostyla Flagellates Illuminates Evolutionary Transitions and the Path Towards Mitochondrial Loss.</title>
        <authorList>
            <person name="Novak L.V.F."/>
            <person name="Treitli S.C."/>
            <person name="Pyrih J."/>
            <person name="Halakuc P."/>
            <person name="Pipaliya S.V."/>
            <person name="Vacek V."/>
            <person name="Brzon O."/>
            <person name="Soukal P."/>
            <person name="Eme L."/>
            <person name="Dacks J.B."/>
            <person name="Karnkowska A."/>
            <person name="Elias M."/>
            <person name="Hampl V."/>
        </authorList>
    </citation>
    <scope>NUCLEOTIDE SEQUENCE [LARGE SCALE GENOMIC DNA]</scope>
    <source>
        <strain evidence="1">NAU3</strain>
        <tissue evidence="1">Gut</tissue>
    </source>
</reference>
<gene>
    <name evidence="1" type="ORF">BLNAU_1107</name>
</gene>
<evidence type="ECO:0000313" key="1">
    <source>
        <dbReference type="EMBL" id="KAK2964026.1"/>
    </source>
</evidence>
<comment type="caution">
    <text evidence="1">The sequence shown here is derived from an EMBL/GenBank/DDBJ whole genome shotgun (WGS) entry which is preliminary data.</text>
</comment>